<dbReference type="GO" id="GO:0008168">
    <property type="term" value="F:methyltransferase activity"/>
    <property type="evidence" value="ECO:0007669"/>
    <property type="project" value="UniProtKB-KW"/>
</dbReference>
<evidence type="ECO:0000313" key="4">
    <source>
        <dbReference type="EMBL" id="MBD9362453.1"/>
    </source>
</evidence>
<dbReference type="SUPFAM" id="SSF53335">
    <property type="entry name" value="S-adenosyl-L-methionine-dependent methyltransferases"/>
    <property type="match status" value="1"/>
</dbReference>
<dbReference type="Pfam" id="PF08241">
    <property type="entry name" value="Methyltransf_11"/>
    <property type="match status" value="1"/>
</dbReference>
<dbReference type="Proteomes" id="UP000641152">
    <property type="component" value="Unassembled WGS sequence"/>
</dbReference>
<evidence type="ECO:0000256" key="2">
    <source>
        <dbReference type="SAM" id="MobiDB-lite"/>
    </source>
</evidence>
<dbReference type="PANTHER" id="PTHR43861">
    <property type="entry name" value="TRANS-ACONITATE 2-METHYLTRANSFERASE-RELATED"/>
    <property type="match status" value="1"/>
</dbReference>
<comment type="caution">
    <text evidence="4">The sequence shown here is derived from an EMBL/GenBank/DDBJ whole genome shotgun (WGS) entry which is preliminary data.</text>
</comment>
<keyword evidence="5" id="KW-1185">Reference proteome</keyword>
<feature type="region of interest" description="Disordered" evidence="2">
    <location>
        <begin position="1"/>
        <end position="22"/>
    </location>
</feature>
<dbReference type="GO" id="GO:0032259">
    <property type="term" value="P:methylation"/>
    <property type="evidence" value="ECO:0007669"/>
    <property type="project" value="UniProtKB-KW"/>
</dbReference>
<accession>A0ABR9DJF4</accession>
<dbReference type="EMBL" id="JACXST010000003">
    <property type="protein sequence ID" value="MBD9362453.1"/>
    <property type="molecule type" value="Genomic_DNA"/>
</dbReference>
<evidence type="ECO:0000256" key="1">
    <source>
        <dbReference type="ARBA" id="ARBA00022679"/>
    </source>
</evidence>
<dbReference type="RefSeq" id="WP_192395228.1">
    <property type="nucleotide sequence ID" value="NZ_CAJHIU010000003.1"/>
</dbReference>
<organism evidence="4 5">
    <name type="scientific">Methylomonas fluvii</name>
    <dbReference type="NCBI Taxonomy" id="1854564"/>
    <lineage>
        <taxon>Bacteria</taxon>
        <taxon>Pseudomonadati</taxon>
        <taxon>Pseudomonadota</taxon>
        <taxon>Gammaproteobacteria</taxon>
        <taxon>Methylococcales</taxon>
        <taxon>Methylococcaceae</taxon>
        <taxon>Methylomonas</taxon>
    </lineage>
</organism>
<protein>
    <submittedName>
        <fullName evidence="4">Class I SAM-dependent methyltransferase</fullName>
    </submittedName>
</protein>
<name>A0ABR9DJF4_9GAMM</name>
<feature type="domain" description="Methyltransferase type 11" evidence="3">
    <location>
        <begin position="40"/>
        <end position="131"/>
    </location>
</feature>
<sequence>MTNQAPEADRHSGPTVDPPSRRGMADLLEQTSKFRFQTLLDIGMGDGYASRCFASQGKHVTATGFEIDSYPASPLPDAVKLARDTDICDMSCFADASFDAVWCSHVLEHVQNSGLALAEIRRVLKPQGMLFLVVPEYAPVLVGGHVNTGWNLGTLMYNLVLSGFNVREGEFINHCWNVCGFVSRGELPAVSLRRDRGDLEILAGHFPEEARVHQHMRVTMLNVGWHWHELIRVRAEATFRKVYLHRLMLGWAPPALINALRRLRARD</sequence>
<dbReference type="PANTHER" id="PTHR43861:SF3">
    <property type="entry name" value="PUTATIVE (AFU_ORTHOLOGUE AFUA_2G14390)-RELATED"/>
    <property type="match status" value="1"/>
</dbReference>
<dbReference type="InterPro" id="IPR013216">
    <property type="entry name" value="Methyltransf_11"/>
</dbReference>
<proteinExistence type="predicted"/>
<dbReference type="Gene3D" id="3.40.50.150">
    <property type="entry name" value="Vaccinia Virus protein VP39"/>
    <property type="match status" value="1"/>
</dbReference>
<keyword evidence="4" id="KW-0489">Methyltransferase</keyword>
<dbReference type="InterPro" id="IPR029063">
    <property type="entry name" value="SAM-dependent_MTases_sf"/>
</dbReference>
<dbReference type="CDD" id="cd02440">
    <property type="entry name" value="AdoMet_MTases"/>
    <property type="match status" value="1"/>
</dbReference>
<keyword evidence="1" id="KW-0808">Transferase</keyword>
<reference evidence="4 5" key="1">
    <citation type="submission" date="2020-09" db="EMBL/GenBank/DDBJ databases">
        <title>Methylomonas albis sp. nov. and Methylomonas fluvii sp. nov.: Two cold-adapted methanotrophs from the River Elbe and an amended description of Methylovulum psychrotolerans strain Eb1.</title>
        <authorList>
            <person name="Bussmann I.K."/>
            <person name="Klings K.-W."/>
            <person name="Warnstedt J."/>
            <person name="Hoppert M."/>
            <person name="Saborowski A."/>
            <person name="Horn F."/>
            <person name="Liebner S."/>
        </authorList>
    </citation>
    <scope>NUCLEOTIDE SEQUENCE [LARGE SCALE GENOMIC DNA]</scope>
    <source>
        <strain evidence="4 5">EbB</strain>
    </source>
</reference>
<evidence type="ECO:0000313" key="5">
    <source>
        <dbReference type="Proteomes" id="UP000641152"/>
    </source>
</evidence>
<gene>
    <name evidence="4" type="ORF">EBB_18450</name>
</gene>
<evidence type="ECO:0000259" key="3">
    <source>
        <dbReference type="Pfam" id="PF08241"/>
    </source>
</evidence>